<organism evidence="1 2">
    <name type="scientific">Vararia minispora EC-137</name>
    <dbReference type="NCBI Taxonomy" id="1314806"/>
    <lineage>
        <taxon>Eukaryota</taxon>
        <taxon>Fungi</taxon>
        <taxon>Dikarya</taxon>
        <taxon>Basidiomycota</taxon>
        <taxon>Agaricomycotina</taxon>
        <taxon>Agaricomycetes</taxon>
        <taxon>Russulales</taxon>
        <taxon>Lachnocladiaceae</taxon>
        <taxon>Vararia</taxon>
    </lineage>
</organism>
<comment type="caution">
    <text evidence="1">The sequence shown here is derived from an EMBL/GenBank/DDBJ whole genome shotgun (WGS) entry which is preliminary data.</text>
</comment>
<proteinExistence type="predicted"/>
<evidence type="ECO:0000313" key="2">
    <source>
        <dbReference type="Proteomes" id="UP000814128"/>
    </source>
</evidence>
<reference evidence="1" key="2">
    <citation type="journal article" date="2022" name="New Phytol.">
        <title>Evolutionary transition to the ectomycorrhizal habit in the genomes of a hyperdiverse lineage of mushroom-forming fungi.</title>
        <authorList>
            <person name="Looney B."/>
            <person name="Miyauchi S."/>
            <person name="Morin E."/>
            <person name="Drula E."/>
            <person name="Courty P.E."/>
            <person name="Kohler A."/>
            <person name="Kuo A."/>
            <person name="LaButti K."/>
            <person name="Pangilinan J."/>
            <person name="Lipzen A."/>
            <person name="Riley R."/>
            <person name="Andreopoulos W."/>
            <person name="He G."/>
            <person name="Johnson J."/>
            <person name="Nolan M."/>
            <person name="Tritt A."/>
            <person name="Barry K.W."/>
            <person name="Grigoriev I.V."/>
            <person name="Nagy L.G."/>
            <person name="Hibbett D."/>
            <person name="Henrissat B."/>
            <person name="Matheny P.B."/>
            <person name="Labbe J."/>
            <person name="Martin F.M."/>
        </authorList>
    </citation>
    <scope>NUCLEOTIDE SEQUENCE</scope>
    <source>
        <strain evidence="1">EC-137</strain>
    </source>
</reference>
<accession>A0ACB8QPP4</accession>
<gene>
    <name evidence="1" type="ORF">K488DRAFT_77650</name>
</gene>
<reference evidence="1" key="1">
    <citation type="submission" date="2021-02" db="EMBL/GenBank/DDBJ databases">
        <authorList>
            <consortium name="DOE Joint Genome Institute"/>
            <person name="Ahrendt S."/>
            <person name="Looney B.P."/>
            <person name="Miyauchi S."/>
            <person name="Morin E."/>
            <person name="Drula E."/>
            <person name="Courty P.E."/>
            <person name="Chicoki N."/>
            <person name="Fauchery L."/>
            <person name="Kohler A."/>
            <person name="Kuo A."/>
            <person name="Labutti K."/>
            <person name="Pangilinan J."/>
            <person name="Lipzen A."/>
            <person name="Riley R."/>
            <person name="Andreopoulos W."/>
            <person name="He G."/>
            <person name="Johnson J."/>
            <person name="Barry K.W."/>
            <person name="Grigoriev I.V."/>
            <person name="Nagy L."/>
            <person name="Hibbett D."/>
            <person name="Henrissat B."/>
            <person name="Matheny P.B."/>
            <person name="Labbe J."/>
            <person name="Martin F."/>
        </authorList>
    </citation>
    <scope>NUCLEOTIDE SEQUENCE</scope>
    <source>
        <strain evidence="1">EC-137</strain>
    </source>
</reference>
<name>A0ACB8QPP4_9AGAM</name>
<dbReference type="EMBL" id="MU273512">
    <property type="protein sequence ID" value="KAI0033749.1"/>
    <property type="molecule type" value="Genomic_DNA"/>
</dbReference>
<keyword evidence="2" id="KW-1185">Reference proteome</keyword>
<sequence length="126" mass="14190">MSTGKKKGASAPSMSNQEVQQTYSRFTSDLQTIATKIGELEQEGEEYALVLSTLKDALEEEPDRKCFRLVGGVLVERTVQDVVPVLETNCEGIKRAVTSLTEQYKTKEGEFDKFKQEYHIRPAIRS</sequence>
<protein>
    <submittedName>
        <fullName evidence="1">Prefoldin beta-like protein</fullName>
    </submittedName>
</protein>
<dbReference type="Proteomes" id="UP000814128">
    <property type="component" value="Unassembled WGS sequence"/>
</dbReference>
<evidence type="ECO:0000313" key="1">
    <source>
        <dbReference type="EMBL" id="KAI0033749.1"/>
    </source>
</evidence>